<evidence type="ECO:0000313" key="2">
    <source>
        <dbReference type="EMBL" id="SDD26286.1"/>
    </source>
</evidence>
<evidence type="ECO:0000313" key="3">
    <source>
        <dbReference type="Proteomes" id="UP000199417"/>
    </source>
</evidence>
<name>A0A1G6TCK8_9NOCA</name>
<protein>
    <submittedName>
        <fullName evidence="2">Integrase core domain-containing protein</fullName>
    </submittedName>
</protein>
<proteinExistence type="predicted"/>
<sequence>MASIGSVGDAYDNALAESISGLFKAEAVSKRSPFLTGPIRTIDDIEFATIGWVDWFNARRRHSTLDYITPR</sequence>
<keyword evidence="3" id="KW-1185">Reference proteome</keyword>
<accession>A0A1G6TCK8</accession>
<reference evidence="2 3" key="1">
    <citation type="submission" date="2016-10" db="EMBL/GenBank/DDBJ databases">
        <authorList>
            <person name="de Groot N.N."/>
        </authorList>
    </citation>
    <scope>NUCLEOTIDE SEQUENCE [LARGE SCALE GENOMIC DNA]</scope>
    <source>
        <strain evidence="2 3">JCM 11308</strain>
    </source>
</reference>
<evidence type="ECO:0000259" key="1">
    <source>
        <dbReference type="Pfam" id="PF13683"/>
    </source>
</evidence>
<dbReference type="Proteomes" id="UP000199417">
    <property type="component" value="Unassembled WGS sequence"/>
</dbReference>
<feature type="domain" description="Integrase catalytic" evidence="1">
    <location>
        <begin position="4"/>
        <end position="70"/>
    </location>
</feature>
<organism evidence="2 3">
    <name type="scientific">Rhodococcus tukisamuensis</name>
    <dbReference type="NCBI Taxonomy" id="168276"/>
    <lineage>
        <taxon>Bacteria</taxon>
        <taxon>Bacillati</taxon>
        <taxon>Actinomycetota</taxon>
        <taxon>Actinomycetes</taxon>
        <taxon>Mycobacteriales</taxon>
        <taxon>Nocardiaceae</taxon>
        <taxon>Rhodococcus</taxon>
    </lineage>
</organism>
<dbReference type="InterPro" id="IPR012337">
    <property type="entry name" value="RNaseH-like_sf"/>
</dbReference>
<dbReference type="EMBL" id="FNAB01000003">
    <property type="protein sequence ID" value="SDD26286.1"/>
    <property type="molecule type" value="Genomic_DNA"/>
</dbReference>
<dbReference type="AlphaFoldDB" id="A0A1G6TCK8"/>
<dbReference type="STRING" id="168276.SAMN05444580_103460"/>
<dbReference type="GO" id="GO:0015074">
    <property type="term" value="P:DNA integration"/>
    <property type="evidence" value="ECO:0007669"/>
    <property type="project" value="InterPro"/>
</dbReference>
<dbReference type="Pfam" id="PF13683">
    <property type="entry name" value="rve_3"/>
    <property type="match status" value="1"/>
</dbReference>
<dbReference type="SUPFAM" id="SSF53098">
    <property type="entry name" value="Ribonuclease H-like"/>
    <property type="match status" value="1"/>
</dbReference>
<dbReference type="InterPro" id="IPR001584">
    <property type="entry name" value="Integrase_cat-core"/>
</dbReference>
<gene>
    <name evidence="2" type="ORF">SAMN05444580_103460</name>
</gene>